<dbReference type="OrthoDB" id="5841296at2759"/>
<dbReference type="AlphaFoldDB" id="A0A183GEG3"/>
<name>A0A183GEG3_HELPZ</name>
<evidence type="ECO:0000313" key="1">
    <source>
        <dbReference type="EMBL" id="VDP21480.1"/>
    </source>
</evidence>
<reference evidence="3" key="2">
    <citation type="submission" date="2019-09" db="UniProtKB">
        <authorList>
            <consortium name="WormBaseParasite"/>
        </authorList>
    </citation>
    <scope>IDENTIFICATION</scope>
</reference>
<accession>A0A183GEG3</accession>
<reference evidence="1 2" key="1">
    <citation type="submission" date="2018-11" db="EMBL/GenBank/DDBJ databases">
        <authorList>
            <consortium name="Pathogen Informatics"/>
        </authorList>
    </citation>
    <scope>NUCLEOTIDE SEQUENCE [LARGE SCALE GENOMIC DNA]</scope>
</reference>
<proteinExistence type="predicted"/>
<evidence type="ECO:0000313" key="3">
    <source>
        <dbReference type="WBParaSite" id="HPBE_0002071701-mRNA-1"/>
    </source>
</evidence>
<accession>A0A3P8BTZ8</accession>
<sequence length="74" mass="8816">MWLRASFDCIRCVCPTSDYDDEEVEAFYVELEKFYKEDHISYKVVVGDFNAKIGPRSRRKNFTLDPRFGVERAR</sequence>
<dbReference type="WBParaSite" id="HPBE_0002071701-mRNA-1">
    <property type="protein sequence ID" value="HPBE_0002071701-mRNA-1"/>
    <property type="gene ID" value="HPBE_0002071701"/>
</dbReference>
<protein>
    <submittedName>
        <fullName evidence="3">Endo/exonuclease/phosphatase domain-containing protein</fullName>
    </submittedName>
</protein>
<dbReference type="Proteomes" id="UP000050761">
    <property type="component" value="Unassembled WGS sequence"/>
</dbReference>
<organism evidence="2 3">
    <name type="scientific">Heligmosomoides polygyrus</name>
    <name type="common">Parasitic roundworm</name>
    <dbReference type="NCBI Taxonomy" id="6339"/>
    <lineage>
        <taxon>Eukaryota</taxon>
        <taxon>Metazoa</taxon>
        <taxon>Ecdysozoa</taxon>
        <taxon>Nematoda</taxon>
        <taxon>Chromadorea</taxon>
        <taxon>Rhabditida</taxon>
        <taxon>Rhabditina</taxon>
        <taxon>Rhabditomorpha</taxon>
        <taxon>Strongyloidea</taxon>
        <taxon>Heligmosomidae</taxon>
        <taxon>Heligmosomoides</taxon>
    </lineage>
</organism>
<keyword evidence="2" id="KW-1185">Reference proteome</keyword>
<gene>
    <name evidence="1" type="ORF">HPBE_LOCUS20716</name>
</gene>
<dbReference type="EMBL" id="UZAH01032387">
    <property type="protein sequence ID" value="VDP21480.1"/>
    <property type="molecule type" value="Genomic_DNA"/>
</dbReference>
<evidence type="ECO:0000313" key="2">
    <source>
        <dbReference type="Proteomes" id="UP000050761"/>
    </source>
</evidence>